<dbReference type="PANTHER" id="PTHR35091">
    <property type="entry name" value="FLAGELLAR PROTEIN FLIL"/>
    <property type="match status" value="1"/>
</dbReference>
<dbReference type="GO" id="GO:0005886">
    <property type="term" value="C:plasma membrane"/>
    <property type="evidence" value="ECO:0007669"/>
    <property type="project" value="UniProtKB-SubCell"/>
</dbReference>
<keyword evidence="8" id="KW-1133">Transmembrane helix</keyword>
<dbReference type="AlphaFoldDB" id="R1F964"/>
<sequence length="163" mass="18110">MLDAPAGNIKNGTPHQSESPTMPYALKHARQFAILLLALLTSPAWAEESADAAAQQDGVAYHPLEPDIITNYLSEGKTLGYVRVTVELMAENHGNLKLLETHDPLIRDAIIRLMGSKTAEQIKSLASREELRKECEAKVNELLVRETGKKAVKELIFTKFLYQ</sequence>
<evidence type="ECO:0000256" key="2">
    <source>
        <dbReference type="ARBA" id="ARBA00004162"/>
    </source>
</evidence>
<feature type="signal peptide" evidence="12">
    <location>
        <begin position="1"/>
        <end position="46"/>
    </location>
</feature>
<keyword evidence="13" id="KW-0969">Cilium</keyword>
<feature type="chain" id="PRO_5004359765" description="Flagellar protein FliL" evidence="12">
    <location>
        <begin position="47"/>
        <end position="163"/>
    </location>
</feature>
<evidence type="ECO:0000256" key="7">
    <source>
        <dbReference type="ARBA" id="ARBA00022779"/>
    </source>
</evidence>
<dbReference type="GO" id="GO:0006935">
    <property type="term" value="P:chemotaxis"/>
    <property type="evidence" value="ECO:0007669"/>
    <property type="project" value="UniProtKB-KW"/>
</dbReference>
<comment type="function">
    <text evidence="1 10">Controls the rotational direction of flagella during chemotaxis.</text>
</comment>
<keyword evidence="12" id="KW-0732">Signal</keyword>
<dbReference type="PATRIC" id="fig|1268236.3.peg.879"/>
<keyword evidence="6" id="KW-0812">Transmembrane</keyword>
<feature type="region of interest" description="Disordered" evidence="11">
    <location>
        <begin position="1"/>
        <end position="21"/>
    </location>
</feature>
<keyword evidence="9 10" id="KW-0472">Membrane</keyword>
<evidence type="ECO:0000256" key="5">
    <source>
        <dbReference type="ARBA" id="ARBA00022500"/>
    </source>
</evidence>
<dbReference type="EMBL" id="AQGQ01000015">
    <property type="protein sequence ID" value="EOD56303.1"/>
    <property type="molecule type" value="Genomic_DNA"/>
</dbReference>
<keyword evidence="7 10" id="KW-0283">Flagellar rotation</keyword>
<keyword evidence="5 10" id="KW-0145">Chemotaxis</keyword>
<evidence type="ECO:0000256" key="9">
    <source>
        <dbReference type="ARBA" id="ARBA00023136"/>
    </source>
</evidence>
<keyword evidence="14" id="KW-1185">Reference proteome</keyword>
<dbReference type="InterPro" id="IPR005503">
    <property type="entry name" value="FliL"/>
</dbReference>
<reference evidence="13 14" key="1">
    <citation type="journal article" date="2013" name="Genome Announc.">
        <title>Draft Genome Sequence of Aeromonas molluscorum Strain 848TT, Isolated from Bivalve Molluscs.</title>
        <authorList>
            <person name="Spataro N."/>
            <person name="Farfan M."/>
            <person name="Albarral V."/>
            <person name="Sanglas A."/>
            <person name="Loren J.G."/>
            <person name="Fuste M.C."/>
            <person name="Bosch E."/>
        </authorList>
    </citation>
    <scope>NUCLEOTIDE SEQUENCE [LARGE SCALE GENOMIC DNA]</scope>
    <source>
        <strain evidence="13 14">848</strain>
    </source>
</reference>
<evidence type="ECO:0000313" key="13">
    <source>
        <dbReference type="EMBL" id="EOD56303.1"/>
    </source>
</evidence>
<evidence type="ECO:0000256" key="3">
    <source>
        <dbReference type="ARBA" id="ARBA00008281"/>
    </source>
</evidence>
<feature type="compositionally biased region" description="Polar residues" evidence="11">
    <location>
        <begin position="10"/>
        <end position="20"/>
    </location>
</feature>
<dbReference type="GO" id="GO:0009425">
    <property type="term" value="C:bacterial-type flagellum basal body"/>
    <property type="evidence" value="ECO:0007669"/>
    <property type="project" value="InterPro"/>
</dbReference>
<gene>
    <name evidence="13" type="ORF">G113_04403</name>
</gene>
<evidence type="ECO:0000256" key="11">
    <source>
        <dbReference type="SAM" id="MobiDB-lite"/>
    </source>
</evidence>
<keyword evidence="13" id="KW-0966">Cell projection</keyword>
<keyword evidence="13" id="KW-0282">Flagellum</keyword>
<dbReference type="PANTHER" id="PTHR35091:SF5">
    <property type="entry name" value="FLAGELLAR PROTEIN FLIL"/>
    <property type="match status" value="1"/>
</dbReference>
<keyword evidence="10" id="KW-0997">Cell inner membrane</keyword>
<evidence type="ECO:0000256" key="8">
    <source>
        <dbReference type="ARBA" id="ARBA00022989"/>
    </source>
</evidence>
<keyword evidence="4" id="KW-1003">Cell membrane</keyword>
<comment type="subcellular location">
    <subcellularLocation>
        <location evidence="10">Cell inner membrane</location>
    </subcellularLocation>
    <subcellularLocation>
        <location evidence="2">Cell membrane</location>
        <topology evidence="2">Single-pass membrane protein</topology>
    </subcellularLocation>
</comment>
<name>R1F964_9GAMM</name>
<accession>R1F964</accession>
<evidence type="ECO:0000256" key="12">
    <source>
        <dbReference type="SAM" id="SignalP"/>
    </source>
</evidence>
<evidence type="ECO:0000313" key="14">
    <source>
        <dbReference type="Proteomes" id="UP000013526"/>
    </source>
</evidence>
<dbReference type="GO" id="GO:0071978">
    <property type="term" value="P:bacterial-type flagellum-dependent swarming motility"/>
    <property type="evidence" value="ECO:0007669"/>
    <property type="project" value="TreeGrafter"/>
</dbReference>
<organism evidence="13 14">
    <name type="scientific">Aeromonas molluscorum 848</name>
    <dbReference type="NCBI Taxonomy" id="1268236"/>
    <lineage>
        <taxon>Bacteria</taxon>
        <taxon>Pseudomonadati</taxon>
        <taxon>Pseudomonadota</taxon>
        <taxon>Gammaproteobacteria</taxon>
        <taxon>Aeromonadales</taxon>
        <taxon>Aeromonadaceae</taxon>
        <taxon>Aeromonas</taxon>
    </lineage>
</organism>
<protein>
    <recommendedName>
        <fullName evidence="10">Flagellar protein FliL</fullName>
    </recommendedName>
</protein>
<comment type="caution">
    <text evidence="13">The sequence shown here is derived from an EMBL/GenBank/DDBJ whole genome shotgun (WGS) entry which is preliminary data.</text>
</comment>
<evidence type="ECO:0000256" key="6">
    <source>
        <dbReference type="ARBA" id="ARBA00022692"/>
    </source>
</evidence>
<evidence type="ECO:0000256" key="10">
    <source>
        <dbReference type="RuleBase" id="RU364125"/>
    </source>
</evidence>
<comment type="similarity">
    <text evidence="3 10">Belongs to the FliL family.</text>
</comment>
<evidence type="ECO:0000256" key="4">
    <source>
        <dbReference type="ARBA" id="ARBA00022475"/>
    </source>
</evidence>
<dbReference type="Proteomes" id="UP000013526">
    <property type="component" value="Unassembled WGS sequence"/>
</dbReference>
<dbReference type="Pfam" id="PF03748">
    <property type="entry name" value="FliL"/>
    <property type="match status" value="1"/>
</dbReference>
<proteinExistence type="inferred from homology"/>
<evidence type="ECO:0000256" key="1">
    <source>
        <dbReference type="ARBA" id="ARBA00002254"/>
    </source>
</evidence>